<accession>A0A839V6C3</accession>
<dbReference type="InterPro" id="IPR027417">
    <property type="entry name" value="P-loop_NTPase"/>
</dbReference>
<evidence type="ECO:0000256" key="2">
    <source>
        <dbReference type="ARBA" id="ARBA00022801"/>
    </source>
</evidence>
<keyword evidence="1" id="KW-0547">Nucleotide-binding</keyword>
<keyword evidence="3 7" id="KW-0347">Helicase</keyword>
<dbReference type="InterPro" id="IPR014014">
    <property type="entry name" value="RNA_helicase_DEAD_Q_motif"/>
</dbReference>
<dbReference type="GO" id="GO:0003724">
    <property type="term" value="F:RNA helicase activity"/>
    <property type="evidence" value="ECO:0007669"/>
    <property type="project" value="InterPro"/>
</dbReference>
<dbReference type="PROSITE" id="PS51195">
    <property type="entry name" value="Q_MOTIF"/>
    <property type="match status" value="1"/>
</dbReference>
<evidence type="ECO:0000256" key="1">
    <source>
        <dbReference type="ARBA" id="ARBA00022741"/>
    </source>
</evidence>
<evidence type="ECO:0000259" key="6">
    <source>
        <dbReference type="PROSITE" id="PS51195"/>
    </source>
</evidence>
<reference evidence="7 8" key="1">
    <citation type="submission" date="2020-08" db="EMBL/GenBank/DDBJ databases">
        <title>Genomic Encyclopedia of Type Strains, Phase III (KMG-III): the genomes of soil and plant-associated and newly described type strains.</title>
        <authorList>
            <person name="Whitman W."/>
        </authorList>
    </citation>
    <scope>NUCLEOTIDE SEQUENCE [LARGE SCALE GENOMIC DNA]</scope>
    <source>
        <strain evidence="7 8">CECT 7282</strain>
    </source>
</reference>
<comment type="caution">
    <text evidence="7">The sequence shown here is derived from an EMBL/GenBank/DDBJ whole genome shotgun (WGS) entry which is preliminary data.</text>
</comment>
<evidence type="ECO:0000256" key="5">
    <source>
        <dbReference type="PROSITE-ProRule" id="PRU00552"/>
    </source>
</evidence>
<dbReference type="Proteomes" id="UP000547614">
    <property type="component" value="Unassembled WGS sequence"/>
</dbReference>
<keyword evidence="4" id="KW-0067">ATP-binding</keyword>
<name>A0A839V6C3_9GAMM</name>
<keyword evidence="8" id="KW-1185">Reference proteome</keyword>
<proteinExistence type="predicted"/>
<evidence type="ECO:0000256" key="4">
    <source>
        <dbReference type="ARBA" id="ARBA00022840"/>
    </source>
</evidence>
<dbReference type="AlphaFoldDB" id="A0A839V6C3"/>
<dbReference type="RefSeq" id="WP_183325481.1">
    <property type="nucleotide sequence ID" value="NZ_JACHXP010000008.1"/>
</dbReference>
<feature type="short sequence motif" description="Q motif" evidence="5">
    <location>
        <begin position="6"/>
        <end position="34"/>
    </location>
</feature>
<evidence type="ECO:0000256" key="3">
    <source>
        <dbReference type="ARBA" id="ARBA00022806"/>
    </source>
</evidence>
<dbReference type="Gene3D" id="3.40.50.300">
    <property type="entry name" value="P-loop containing nucleotide triphosphate hydrolases"/>
    <property type="match status" value="1"/>
</dbReference>
<gene>
    <name evidence="7" type="ORF">FHR94_001915</name>
</gene>
<sequence length="58" mass="6132">MSDSSADFATLPLASELLSNLATLGYRTMTPIPAESLPPMLAHQPFLLAASAADRKET</sequence>
<evidence type="ECO:0000313" key="7">
    <source>
        <dbReference type="EMBL" id="MBB3190681.1"/>
    </source>
</evidence>
<organism evidence="7 8">
    <name type="scientific">Halomonas cerina</name>
    <dbReference type="NCBI Taxonomy" id="447424"/>
    <lineage>
        <taxon>Bacteria</taxon>
        <taxon>Pseudomonadati</taxon>
        <taxon>Pseudomonadota</taxon>
        <taxon>Gammaproteobacteria</taxon>
        <taxon>Oceanospirillales</taxon>
        <taxon>Halomonadaceae</taxon>
        <taxon>Halomonas</taxon>
    </lineage>
</organism>
<keyword evidence="2" id="KW-0378">Hydrolase</keyword>
<dbReference type="GO" id="GO:0005524">
    <property type="term" value="F:ATP binding"/>
    <property type="evidence" value="ECO:0007669"/>
    <property type="project" value="UniProtKB-KW"/>
</dbReference>
<dbReference type="GO" id="GO:0016787">
    <property type="term" value="F:hydrolase activity"/>
    <property type="evidence" value="ECO:0007669"/>
    <property type="project" value="UniProtKB-KW"/>
</dbReference>
<evidence type="ECO:0000313" key="8">
    <source>
        <dbReference type="Proteomes" id="UP000547614"/>
    </source>
</evidence>
<protein>
    <submittedName>
        <fullName evidence="7">Superfamily II DNA/RNA helicase</fullName>
    </submittedName>
</protein>
<dbReference type="EMBL" id="JACHXP010000008">
    <property type="protein sequence ID" value="MBB3190681.1"/>
    <property type="molecule type" value="Genomic_DNA"/>
</dbReference>
<feature type="domain" description="DEAD-box RNA helicase Q" evidence="6">
    <location>
        <begin position="6"/>
        <end position="34"/>
    </location>
</feature>